<gene>
    <name evidence="2" type="ORF">EYF80_038504</name>
</gene>
<dbReference type="AlphaFoldDB" id="A0A4Z2GCI5"/>
<name>A0A4Z2GCI5_9TELE</name>
<protein>
    <submittedName>
        <fullName evidence="2">Uncharacterized protein</fullName>
    </submittedName>
</protein>
<organism evidence="2 3">
    <name type="scientific">Liparis tanakae</name>
    <name type="common">Tanaka's snailfish</name>
    <dbReference type="NCBI Taxonomy" id="230148"/>
    <lineage>
        <taxon>Eukaryota</taxon>
        <taxon>Metazoa</taxon>
        <taxon>Chordata</taxon>
        <taxon>Craniata</taxon>
        <taxon>Vertebrata</taxon>
        <taxon>Euteleostomi</taxon>
        <taxon>Actinopterygii</taxon>
        <taxon>Neopterygii</taxon>
        <taxon>Teleostei</taxon>
        <taxon>Neoteleostei</taxon>
        <taxon>Acanthomorphata</taxon>
        <taxon>Eupercaria</taxon>
        <taxon>Perciformes</taxon>
        <taxon>Cottioidei</taxon>
        <taxon>Cottales</taxon>
        <taxon>Liparidae</taxon>
        <taxon>Liparis</taxon>
    </lineage>
</organism>
<dbReference type="EMBL" id="SRLO01000587">
    <property type="protein sequence ID" value="TNN51286.1"/>
    <property type="molecule type" value="Genomic_DNA"/>
</dbReference>
<keyword evidence="3" id="KW-1185">Reference proteome</keyword>
<feature type="region of interest" description="Disordered" evidence="1">
    <location>
        <begin position="1"/>
        <end position="21"/>
    </location>
</feature>
<sequence>MESLETSRVEEWAESQQGSGTAAPICGSNGVQAVGDVFGLIVTVWRGGGGGGGGGGGSVTPESRDRNERLDRGFSLRQPITVLKDESFHIQIGEAFRCRGLHGGVAQLLDACCSEPQHLCSVTEESRGQIALRLINSFGRVPTWELAPGLRSMPHALLTLREIGRI</sequence>
<feature type="compositionally biased region" description="Basic and acidic residues" evidence="1">
    <location>
        <begin position="1"/>
        <end position="11"/>
    </location>
</feature>
<feature type="region of interest" description="Disordered" evidence="1">
    <location>
        <begin position="49"/>
        <end position="71"/>
    </location>
</feature>
<evidence type="ECO:0000256" key="1">
    <source>
        <dbReference type="SAM" id="MobiDB-lite"/>
    </source>
</evidence>
<evidence type="ECO:0000313" key="3">
    <source>
        <dbReference type="Proteomes" id="UP000314294"/>
    </source>
</evidence>
<evidence type="ECO:0000313" key="2">
    <source>
        <dbReference type="EMBL" id="TNN51286.1"/>
    </source>
</evidence>
<feature type="compositionally biased region" description="Basic and acidic residues" evidence="1">
    <location>
        <begin position="62"/>
        <end position="71"/>
    </location>
</feature>
<accession>A0A4Z2GCI5</accession>
<comment type="caution">
    <text evidence="2">The sequence shown here is derived from an EMBL/GenBank/DDBJ whole genome shotgun (WGS) entry which is preliminary data.</text>
</comment>
<reference evidence="2 3" key="1">
    <citation type="submission" date="2019-03" db="EMBL/GenBank/DDBJ databases">
        <title>First draft genome of Liparis tanakae, snailfish: a comprehensive survey of snailfish specific genes.</title>
        <authorList>
            <person name="Kim W."/>
            <person name="Song I."/>
            <person name="Jeong J.-H."/>
            <person name="Kim D."/>
            <person name="Kim S."/>
            <person name="Ryu S."/>
            <person name="Song J.Y."/>
            <person name="Lee S.K."/>
        </authorList>
    </citation>
    <scope>NUCLEOTIDE SEQUENCE [LARGE SCALE GENOMIC DNA]</scope>
    <source>
        <tissue evidence="2">Muscle</tissue>
    </source>
</reference>
<dbReference type="Proteomes" id="UP000314294">
    <property type="component" value="Unassembled WGS sequence"/>
</dbReference>
<proteinExistence type="predicted"/>
<feature type="compositionally biased region" description="Gly residues" evidence="1">
    <location>
        <begin position="49"/>
        <end position="58"/>
    </location>
</feature>